<evidence type="ECO:0000256" key="12">
    <source>
        <dbReference type="ARBA" id="ARBA00023136"/>
    </source>
</evidence>
<evidence type="ECO:0000256" key="14">
    <source>
        <dbReference type="ARBA" id="ARBA00048679"/>
    </source>
</evidence>
<dbReference type="PANTHER" id="PTHR45631">
    <property type="entry name" value="OS07G0107800 PROTEIN-RELATED"/>
    <property type="match status" value="1"/>
</dbReference>
<evidence type="ECO:0000256" key="5">
    <source>
        <dbReference type="ARBA" id="ARBA00022679"/>
    </source>
</evidence>
<evidence type="ECO:0000256" key="9">
    <source>
        <dbReference type="ARBA" id="ARBA00022777"/>
    </source>
</evidence>
<dbReference type="SMART" id="SM00220">
    <property type="entry name" value="S_TKc"/>
    <property type="match status" value="1"/>
</dbReference>
<keyword evidence="3 16" id="KW-0723">Serine/threonine-protein kinase</keyword>
<evidence type="ECO:0000256" key="18">
    <source>
        <dbReference type="SAM" id="Phobius"/>
    </source>
</evidence>
<evidence type="ECO:0000256" key="11">
    <source>
        <dbReference type="ARBA" id="ARBA00022989"/>
    </source>
</evidence>
<dbReference type="Gramene" id="KCW53650">
    <property type="protein sequence ID" value="KCW53650"/>
    <property type="gene ID" value="EUGRSUZ_J02919"/>
</dbReference>
<keyword evidence="7" id="KW-0677">Repeat</keyword>
<evidence type="ECO:0000256" key="13">
    <source>
        <dbReference type="ARBA" id="ARBA00047899"/>
    </source>
</evidence>
<dbReference type="InParanoid" id="A0A059AJQ7"/>
<dbReference type="EMBL" id="KK198762">
    <property type="protein sequence ID" value="KCW53650.1"/>
    <property type="molecule type" value="Genomic_DNA"/>
</dbReference>
<protein>
    <recommendedName>
        <fullName evidence="2">non-specific serine/threonine protein kinase</fullName>
        <ecNumber evidence="2">2.7.11.1</ecNumber>
    </recommendedName>
</protein>
<feature type="transmembrane region" description="Helical" evidence="18">
    <location>
        <begin position="87"/>
        <end position="110"/>
    </location>
</feature>
<dbReference type="SUPFAM" id="SSF52058">
    <property type="entry name" value="L domain-like"/>
    <property type="match status" value="1"/>
</dbReference>
<dbReference type="GO" id="GO:0016020">
    <property type="term" value="C:membrane"/>
    <property type="evidence" value="ECO:0007669"/>
    <property type="project" value="UniProtKB-SubCell"/>
</dbReference>
<dbReference type="PROSITE" id="PS50011">
    <property type="entry name" value="PROTEIN_KINASE_DOM"/>
    <property type="match status" value="1"/>
</dbReference>
<keyword evidence="6 18" id="KW-0812">Transmembrane</keyword>
<dbReference type="Gene3D" id="1.10.510.10">
    <property type="entry name" value="Transferase(Phosphotransferase) domain 1"/>
    <property type="match status" value="1"/>
</dbReference>
<evidence type="ECO:0000256" key="10">
    <source>
        <dbReference type="ARBA" id="ARBA00022840"/>
    </source>
</evidence>
<dbReference type="InterPro" id="IPR000719">
    <property type="entry name" value="Prot_kinase_dom"/>
</dbReference>
<evidence type="ECO:0000256" key="6">
    <source>
        <dbReference type="ARBA" id="ARBA00022692"/>
    </source>
</evidence>
<evidence type="ECO:0000256" key="16">
    <source>
        <dbReference type="RuleBase" id="RU000304"/>
    </source>
</evidence>
<dbReference type="Gene3D" id="3.80.10.10">
    <property type="entry name" value="Ribonuclease Inhibitor"/>
    <property type="match status" value="1"/>
</dbReference>
<dbReference type="Pfam" id="PF00069">
    <property type="entry name" value="Pkinase"/>
    <property type="match status" value="1"/>
</dbReference>
<dbReference type="InterPro" id="IPR001245">
    <property type="entry name" value="Ser-Thr/Tyr_kinase_cat_dom"/>
</dbReference>
<keyword evidence="5" id="KW-0808">Transferase</keyword>
<comment type="similarity">
    <text evidence="16">Belongs to the protein kinase superfamily.</text>
</comment>
<evidence type="ECO:0000256" key="2">
    <source>
        <dbReference type="ARBA" id="ARBA00012513"/>
    </source>
</evidence>
<dbReference type="GO" id="GO:0005524">
    <property type="term" value="F:ATP binding"/>
    <property type="evidence" value="ECO:0007669"/>
    <property type="project" value="UniProtKB-UniRule"/>
</dbReference>
<name>A0A059AJQ7_EUCGR</name>
<dbReference type="InterPro" id="IPR001611">
    <property type="entry name" value="Leu-rich_rpt"/>
</dbReference>
<evidence type="ECO:0000256" key="8">
    <source>
        <dbReference type="ARBA" id="ARBA00022741"/>
    </source>
</evidence>
<dbReference type="PROSITE" id="PS00107">
    <property type="entry name" value="PROTEIN_KINASE_ATP"/>
    <property type="match status" value="1"/>
</dbReference>
<evidence type="ECO:0000256" key="15">
    <source>
        <dbReference type="PROSITE-ProRule" id="PRU10141"/>
    </source>
</evidence>
<reference evidence="20" key="1">
    <citation type="submission" date="2013-07" db="EMBL/GenBank/DDBJ databases">
        <title>The genome of Eucalyptus grandis.</title>
        <authorList>
            <person name="Schmutz J."/>
            <person name="Hayes R."/>
            <person name="Myburg A."/>
            <person name="Tuskan G."/>
            <person name="Grattapaglia D."/>
            <person name="Rokhsar D.S."/>
        </authorList>
    </citation>
    <scope>NUCLEOTIDE SEQUENCE</scope>
    <source>
        <tissue evidence="20">Leaf extractions</tissue>
    </source>
</reference>
<dbReference type="OMA" id="LADCAMM"/>
<evidence type="ECO:0000256" key="4">
    <source>
        <dbReference type="ARBA" id="ARBA00022614"/>
    </source>
</evidence>
<dbReference type="InterPro" id="IPR017441">
    <property type="entry name" value="Protein_kinase_ATP_BS"/>
</dbReference>
<dbReference type="FunFam" id="1.10.510.10:FF:001023">
    <property type="entry name" value="Os07g0541700 protein"/>
    <property type="match status" value="1"/>
</dbReference>
<feature type="binding site" evidence="15">
    <location>
        <position position="162"/>
    </location>
    <ligand>
        <name>ATP</name>
        <dbReference type="ChEBI" id="CHEBI:30616"/>
    </ligand>
</feature>
<proteinExistence type="inferred from homology"/>
<evidence type="ECO:0000256" key="1">
    <source>
        <dbReference type="ARBA" id="ARBA00004370"/>
    </source>
</evidence>
<dbReference type="PANTHER" id="PTHR45631:SF206">
    <property type="entry name" value="PROTEIN KINASE DOMAIN-CONTAINING PROTEIN"/>
    <property type="match status" value="1"/>
</dbReference>
<dbReference type="InterPro" id="IPR011009">
    <property type="entry name" value="Kinase-like_dom_sf"/>
</dbReference>
<sequence>MRYIELLATQTCLCFRDLSNNELIGAIPETLANLPKLRILNLSGNKLNGSIPKALKRRVKDKKLVLSTKDNPDLCRASPCTKNKSSILVPVIASVSGVVVIICLVTIWLIRRKQIRGMVRLRSFNYGEITRITGNFGTEIGVGGFGKVYLGTLENGTKVAVKMLSEKSWQGDREFQAEEKQLMIVHHANLVSLHGYCDHSKNKALVYEYMANGNLQQHLHGDKPVLTWKQRLRIIVDVAKGLEYLHNGCNPPIIHRDLKATNILLNEKMQAKISDFGLSRTFTAETDAHVSTRAGTPGYLDLDTHVSTRDVGTLGYLDLDTHVSTRDVGTLGYLDPEYHSTISLNKKSDVFTLGIILLELITGHPAMMTKQEGNVHILDWANSLIESKNLQKIMDPKLKGEYDSTSAWKAIRVAESCTKPTGDQRPDIDHVLAELKDCLKTAPEPEKSPEDGKQNEKV</sequence>
<feature type="region of interest" description="Disordered" evidence="17">
    <location>
        <begin position="439"/>
        <end position="458"/>
    </location>
</feature>
<dbReference type="AlphaFoldDB" id="A0A059AJQ7"/>
<comment type="catalytic activity">
    <reaction evidence="13">
        <text>L-threonyl-[protein] + ATP = O-phospho-L-threonyl-[protein] + ADP + H(+)</text>
        <dbReference type="Rhea" id="RHEA:46608"/>
        <dbReference type="Rhea" id="RHEA-COMP:11060"/>
        <dbReference type="Rhea" id="RHEA-COMP:11605"/>
        <dbReference type="ChEBI" id="CHEBI:15378"/>
        <dbReference type="ChEBI" id="CHEBI:30013"/>
        <dbReference type="ChEBI" id="CHEBI:30616"/>
        <dbReference type="ChEBI" id="CHEBI:61977"/>
        <dbReference type="ChEBI" id="CHEBI:456216"/>
        <dbReference type="EC" id="2.7.11.1"/>
    </reaction>
</comment>
<evidence type="ECO:0000256" key="17">
    <source>
        <dbReference type="SAM" id="MobiDB-lite"/>
    </source>
</evidence>
<comment type="catalytic activity">
    <reaction evidence="14">
        <text>L-seryl-[protein] + ATP = O-phospho-L-seryl-[protein] + ADP + H(+)</text>
        <dbReference type="Rhea" id="RHEA:17989"/>
        <dbReference type="Rhea" id="RHEA-COMP:9863"/>
        <dbReference type="Rhea" id="RHEA-COMP:11604"/>
        <dbReference type="ChEBI" id="CHEBI:15378"/>
        <dbReference type="ChEBI" id="CHEBI:29999"/>
        <dbReference type="ChEBI" id="CHEBI:30616"/>
        <dbReference type="ChEBI" id="CHEBI:83421"/>
        <dbReference type="ChEBI" id="CHEBI:456216"/>
        <dbReference type="EC" id="2.7.11.1"/>
    </reaction>
</comment>
<dbReference type="PROSITE" id="PS00108">
    <property type="entry name" value="PROTEIN_KINASE_ST"/>
    <property type="match status" value="1"/>
</dbReference>
<dbReference type="Pfam" id="PF00560">
    <property type="entry name" value="LRR_1"/>
    <property type="match status" value="1"/>
</dbReference>
<evidence type="ECO:0000259" key="19">
    <source>
        <dbReference type="PROSITE" id="PS50011"/>
    </source>
</evidence>
<dbReference type="Gene3D" id="3.30.200.20">
    <property type="entry name" value="Phosphorylase Kinase, domain 1"/>
    <property type="match status" value="1"/>
</dbReference>
<keyword evidence="4" id="KW-0433">Leucine-rich repeat</keyword>
<dbReference type="Pfam" id="PF07714">
    <property type="entry name" value="PK_Tyr_Ser-Thr"/>
    <property type="match status" value="1"/>
</dbReference>
<dbReference type="InterPro" id="IPR008271">
    <property type="entry name" value="Ser/Thr_kinase_AS"/>
</dbReference>
<evidence type="ECO:0000313" key="20">
    <source>
        <dbReference type="EMBL" id="KCW53650.1"/>
    </source>
</evidence>
<keyword evidence="8 15" id="KW-0547">Nucleotide-binding</keyword>
<dbReference type="eggNOG" id="ENOG502QQCZ">
    <property type="taxonomic scope" value="Eukaryota"/>
</dbReference>
<organism evidence="20">
    <name type="scientific">Eucalyptus grandis</name>
    <name type="common">Flooded gum</name>
    <dbReference type="NCBI Taxonomy" id="71139"/>
    <lineage>
        <taxon>Eukaryota</taxon>
        <taxon>Viridiplantae</taxon>
        <taxon>Streptophyta</taxon>
        <taxon>Embryophyta</taxon>
        <taxon>Tracheophyta</taxon>
        <taxon>Spermatophyta</taxon>
        <taxon>Magnoliopsida</taxon>
        <taxon>eudicotyledons</taxon>
        <taxon>Gunneridae</taxon>
        <taxon>Pentapetalae</taxon>
        <taxon>rosids</taxon>
        <taxon>malvids</taxon>
        <taxon>Myrtales</taxon>
        <taxon>Myrtaceae</taxon>
        <taxon>Myrtoideae</taxon>
        <taxon>Eucalypteae</taxon>
        <taxon>Eucalyptus</taxon>
    </lineage>
</organism>
<gene>
    <name evidence="20" type="ORF">EUGRSUZ_J02919</name>
</gene>
<keyword evidence="10 15" id="KW-0067">ATP-binding</keyword>
<accession>A0A059AJQ7</accession>
<dbReference type="InterPro" id="IPR032675">
    <property type="entry name" value="LRR_dom_sf"/>
</dbReference>
<comment type="subcellular location">
    <subcellularLocation>
        <location evidence="1">Membrane</location>
    </subcellularLocation>
</comment>
<keyword evidence="11 18" id="KW-1133">Transmembrane helix</keyword>
<evidence type="ECO:0000256" key="7">
    <source>
        <dbReference type="ARBA" id="ARBA00022737"/>
    </source>
</evidence>
<keyword evidence="9" id="KW-0418">Kinase</keyword>
<dbReference type="GO" id="GO:0004674">
    <property type="term" value="F:protein serine/threonine kinase activity"/>
    <property type="evidence" value="ECO:0007669"/>
    <property type="project" value="UniProtKB-KW"/>
</dbReference>
<keyword evidence="12 18" id="KW-0472">Membrane</keyword>
<dbReference type="EC" id="2.7.11.1" evidence="2"/>
<dbReference type="SUPFAM" id="SSF56112">
    <property type="entry name" value="Protein kinase-like (PK-like)"/>
    <property type="match status" value="1"/>
</dbReference>
<feature type="domain" description="Protein kinase" evidence="19">
    <location>
        <begin position="134"/>
        <end position="439"/>
    </location>
</feature>
<evidence type="ECO:0000256" key="3">
    <source>
        <dbReference type="ARBA" id="ARBA00022527"/>
    </source>
</evidence>